<dbReference type="InterPro" id="IPR002938">
    <property type="entry name" value="FAD-bd"/>
</dbReference>
<dbReference type="PANTHER" id="PTHR43422:SF3">
    <property type="entry name" value="THIAMINE THIAZOLE SYNTHASE"/>
    <property type="match status" value="1"/>
</dbReference>
<dbReference type="Gene3D" id="3.50.50.60">
    <property type="entry name" value="FAD/NAD(P)-binding domain"/>
    <property type="match status" value="1"/>
</dbReference>
<dbReference type="KEGG" id="marz:MARA_01370"/>
<reference evidence="2 3" key="1">
    <citation type="journal article" date="2019" name="Emerg. Microbes Infect.">
        <title>Comprehensive subspecies identification of 175 nontuberculous mycobacteria species based on 7547 genomic profiles.</title>
        <authorList>
            <person name="Matsumoto Y."/>
            <person name="Kinjo T."/>
            <person name="Motooka D."/>
            <person name="Nabeya D."/>
            <person name="Jung N."/>
            <person name="Uechi K."/>
            <person name="Horii T."/>
            <person name="Iida T."/>
            <person name="Fujita J."/>
            <person name="Nakamura S."/>
        </authorList>
    </citation>
    <scope>NUCLEOTIDE SEQUENCE [LARGE SCALE GENOMIC DNA]</scope>
    <source>
        <strain evidence="2 3">JCM 18538</strain>
        <plasmid evidence="2">pJCM18538</plasmid>
    </source>
</reference>
<dbReference type="RefSeq" id="WP_163916248.1">
    <property type="nucleotide sequence ID" value="NZ_AP022592.1"/>
</dbReference>
<dbReference type="AlphaFoldDB" id="A0A7I7RQA0"/>
<proteinExistence type="predicted"/>
<feature type="domain" description="FAD-binding" evidence="1">
    <location>
        <begin position="26"/>
        <end position="362"/>
    </location>
</feature>
<dbReference type="SUPFAM" id="SSF51905">
    <property type="entry name" value="FAD/NAD(P)-binding domain"/>
    <property type="match status" value="1"/>
</dbReference>
<gene>
    <name evidence="2" type="ORF">MARA_01370</name>
</gene>
<keyword evidence="2" id="KW-0614">Plasmid</keyword>
<geneLocation type="plasmid" evidence="2">
    <name>pJCM18538</name>
</geneLocation>
<sequence>MPENPLHQLDNRPRRQPAPGPFRVAAVLGGSFAGLLAARVLADHAQRVVILEPDTPTGPFARATVPQSRHGHFLQPDGLTLLEGWFPGFTRDARAHGAALAGPGQHRLFLDGVPVEFPDATMLMASRPLLEHEIRRRVTALPNVDVLAARATGLGYRNGAVNAINYRVGSGGESTLEVDLAVDAMGRASRMTRRLEYDGFRVPISQRVPVGLGYTTTLFTRPAEPREPRITCALNQFSASQTAGTETAPAGIALYAIEGNRWQVVTMTYGQNRHATTRDDVRDIAATSPEVFGAAMIGDPVGQAATFYHRASHRRPVTHPDDLPTGLLFIGDSLASLNPLRGEGMWSAAKQAAVLSDYLATTDEPAAQSRRCVRLLESFVDEVWAAELRP</sequence>
<dbReference type="Pfam" id="PF01494">
    <property type="entry name" value="FAD_binding_3"/>
    <property type="match status" value="1"/>
</dbReference>
<evidence type="ECO:0000313" key="3">
    <source>
        <dbReference type="Proteomes" id="UP000467428"/>
    </source>
</evidence>
<name>A0A7I7RQA0_9MYCO</name>
<evidence type="ECO:0000313" key="2">
    <source>
        <dbReference type="EMBL" id="BBY46707.1"/>
    </source>
</evidence>
<dbReference type="EMBL" id="AP022592">
    <property type="protein sequence ID" value="BBY46707.1"/>
    <property type="molecule type" value="Genomic_DNA"/>
</dbReference>
<organism evidence="2 3">
    <name type="scientific">Mycolicibacterium arabiense</name>
    <dbReference type="NCBI Taxonomy" id="1286181"/>
    <lineage>
        <taxon>Bacteria</taxon>
        <taxon>Bacillati</taxon>
        <taxon>Actinomycetota</taxon>
        <taxon>Actinomycetes</taxon>
        <taxon>Mycobacteriales</taxon>
        <taxon>Mycobacteriaceae</taxon>
        <taxon>Mycolicibacterium</taxon>
    </lineage>
</organism>
<protein>
    <submittedName>
        <fullName evidence="2">Hydroxylase</fullName>
    </submittedName>
</protein>
<dbReference type="GO" id="GO:0071949">
    <property type="term" value="F:FAD binding"/>
    <property type="evidence" value="ECO:0007669"/>
    <property type="project" value="InterPro"/>
</dbReference>
<dbReference type="PANTHER" id="PTHR43422">
    <property type="entry name" value="THIAMINE THIAZOLE SYNTHASE"/>
    <property type="match status" value="1"/>
</dbReference>
<dbReference type="Proteomes" id="UP000467428">
    <property type="component" value="Plasmid pJCM18538"/>
</dbReference>
<keyword evidence="3" id="KW-1185">Reference proteome</keyword>
<accession>A0A7I7RQA0</accession>
<evidence type="ECO:0000259" key="1">
    <source>
        <dbReference type="Pfam" id="PF01494"/>
    </source>
</evidence>
<dbReference type="InterPro" id="IPR036188">
    <property type="entry name" value="FAD/NAD-bd_sf"/>
</dbReference>